<feature type="non-terminal residue" evidence="1">
    <location>
        <position position="1"/>
    </location>
</feature>
<dbReference type="AlphaFoldDB" id="A0A0L0FY40"/>
<evidence type="ECO:0000313" key="2">
    <source>
        <dbReference type="Proteomes" id="UP000054560"/>
    </source>
</evidence>
<reference evidence="1 2" key="1">
    <citation type="submission" date="2011-02" db="EMBL/GenBank/DDBJ databases">
        <title>The Genome Sequence of Sphaeroforma arctica JP610.</title>
        <authorList>
            <consortium name="The Broad Institute Genome Sequencing Platform"/>
            <person name="Russ C."/>
            <person name="Cuomo C."/>
            <person name="Young S.K."/>
            <person name="Zeng Q."/>
            <person name="Gargeya S."/>
            <person name="Alvarado L."/>
            <person name="Berlin A."/>
            <person name="Chapman S.B."/>
            <person name="Chen Z."/>
            <person name="Freedman E."/>
            <person name="Gellesch M."/>
            <person name="Goldberg J."/>
            <person name="Griggs A."/>
            <person name="Gujja S."/>
            <person name="Heilman E."/>
            <person name="Heiman D."/>
            <person name="Howarth C."/>
            <person name="Mehta T."/>
            <person name="Neiman D."/>
            <person name="Pearson M."/>
            <person name="Roberts A."/>
            <person name="Saif S."/>
            <person name="Shea T."/>
            <person name="Shenoy N."/>
            <person name="Sisk P."/>
            <person name="Stolte C."/>
            <person name="Sykes S."/>
            <person name="White J."/>
            <person name="Yandava C."/>
            <person name="Burger G."/>
            <person name="Gray M.W."/>
            <person name="Holland P.W.H."/>
            <person name="King N."/>
            <person name="Lang F.B.F."/>
            <person name="Roger A.J."/>
            <person name="Ruiz-Trillo I."/>
            <person name="Haas B."/>
            <person name="Nusbaum C."/>
            <person name="Birren B."/>
        </authorList>
    </citation>
    <scope>NUCLEOTIDE SEQUENCE [LARGE SCALE GENOMIC DNA]</scope>
    <source>
        <strain evidence="1 2">JP610</strain>
    </source>
</reference>
<dbReference type="EMBL" id="KQ242028">
    <property type="protein sequence ID" value="KNC81481.1"/>
    <property type="molecule type" value="Genomic_DNA"/>
</dbReference>
<keyword evidence="2" id="KW-1185">Reference proteome</keyword>
<accession>A0A0L0FY40</accession>
<dbReference type="Proteomes" id="UP000054560">
    <property type="component" value="Unassembled WGS sequence"/>
</dbReference>
<protein>
    <submittedName>
        <fullName evidence="1">Uncharacterized protein</fullName>
    </submittedName>
</protein>
<name>A0A0L0FY40_9EUKA</name>
<gene>
    <name evidence="1" type="ORF">SARC_06190</name>
</gene>
<dbReference type="GeneID" id="25906694"/>
<organism evidence="1 2">
    <name type="scientific">Sphaeroforma arctica JP610</name>
    <dbReference type="NCBI Taxonomy" id="667725"/>
    <lineage>
        <taxon>Eukaryota</taxon>
        <taxon>Ichthyosporea</taxon>
        <taxon>Ichthyophonida</taxon>
        <taxon>Sphaeroforma</taxon>
    </lineage>
</organism>
<evidence type="ECO:0000313" key="1">
    <source>
        <dbReference type="EMBL" id="KNC81481.1"/>
    </source>
</evidence>
<sequence>ENYKPPASKAVIDALPTSLINAEDEGRYRLYAAHCTTQKYLNIVCVSIVDASACSQPYTCVSVGISTAIVEA</sequence>
<dbReference type="RefSeq" id="XP_014155383.1">
    <property type="nucleotide sequence ID" value="XM_014299908.1"/>
</dbReference>
<proteinExistence type="predicted"/>